<dbReference type="Gene3D" id="3.40.190.10">
    <property type="entry name" value="Periplasmic binding protein-like II"/>
    <property type="match status" value="1"/>
</dbReference>
<evidence type="ECO:0000313" key="4">
    <source>
        <dbReference type="EMBL" id="PKL72168.1"/>
    </source>
</evidence>
<dbReference type="PANTHER" id="PTHR30061:SF50">
    <property type="entry name" value="MALTOSE_MALTODEXTRIN-BINDING PERIPLASMIC PROTEIN"/>
    <property type="match status" value="1"/>
</dbReference>
<evidence type="ECO:0008006" key="6">
    <source>
        <dbReference type="Google" id="ProtNLM"/>
    </source>
</evidence>
<evidence type="ECO:0000256" key="1">
    <source>
        <dbReference type="ARBA" id="ARBA00008520"/>
    </source>
</evidence>
<dbReference type="GO" id="GO:0055052">
    <property type="term" value="C:ATP-binding cassette (ABC) transporter complex, substrate-binding subunit-containing"/>
    <property type="evidence" value="ECO:0007669"/>
    <property type="project" value="TreeGrafter"/>
</dbReference>
<dbReference type="Pfam" id="PF01547">
    <property type="entry name" value="SBP_bac_1"/>
    <property type="match status" value="1"/>
</dbReference>
<gene>
    <name evidence="4" type="ORF">CVV26_02760</name>
</gene>
<reference evidence="4 5" key="1">
    <citation type="journal article" date="2017" name="ISME J.">
        <title>Potential for microbial H2 and metal transformations associated with novel bacteria and archaea in deep terrestrial subsurface sediments.</title>
        <authorList>
            <person name="Hernsdorf A.W."/>
            <person name="Amano Y."/>
            <person name="Miyakawa K."/>
            <person name="Ise K."/>
            <person name="Suzuki Y."/>
            <person name="Anantharaman K."/>
            <person name="Probst A."/>
            <person name="Burstein D."/>
            <person name="Thomas B.C."/>
            <person name="Banfield J.F."/>
        </authorList>
    </citation>
    <scope>NUCLEOTIDE SEQUENCE [LARGE SCALE GENOMIC DNA]</scope>
    <source>
        <strain evidence="4">HGW-Kuenenbacteria-1</strain>
    </source>
</reference>
<protein>
    <recommendedName>
        <fullName evidence="6">ABC transporter substrate-binding protein</fullName>
    </recommendedName>
</protein>
<dbReference type="InterPro" id="IPR006059">
    <property type="entry name" value="SBP"/>
</dbReference>
<dbReference type="PANTHER" id="PTHR30061">
    <property type="entry name" value="MALTOSE-BINDING PERIPLASMIC PROTEIN"/>
    <property type="match status" value="1"/>
</dbReference>
<name>A0A2N1UN62_9BACT</name>
<comment type="similarity">
    <text evidence="1">Belongs to the bacterial solute-binding protein 1 family.</text>
</comment>
<evidence type="ECO:0000313" key="5">
    <source>
        <dbReference type="Proteomes" id="UP000233414"/>
    </source>
</evidence>
<keyword evidence="2" id="KW-0813">Transport</keyword>
<dbReference type="PROSITE" id="PS51257">
    <property type="entry name" value="PROKAR_LIPOPROTEIN"/>
    <property type="match status" value="1"/>
</dbReference>
<dbReference type="GO" id="GO:1901982">
    <property type="term" value="F:maltose binding"/>
    <property type="evidence" value="ECO:0007669"/>
    <property type="project" value="TreeGrafter"/>
</dbReference>
<organism evidence="4 5">
    <name type="scientific">Candidatus Kuenenbacteria bacterium HGW-Kuenenbacteria-1</name>
    <dbReference type="NCBI Taxonomy" id="2013812"/>
    <lineage>
        <taxon>Bacteria</taxon>
        <taxon>Candidatus Kueneniibacteriota</taxon>
    </lineage>
</organism>
<evidence type="ECO:0000256" key="2">
    <source>
        <dbReference type="ARBA" id="ARBA00022448"/>
    </source>
</evidence>
<dbReference type="EMBL" id="PGYQ01000014">
    <property type="protein sequence ID" value="PKL72168.1"/>
    <property type="molecule type" value="Genomic_DNA"/>
</dbReference>
<dbReference type="GO" id="GO:0015768">
    <property type="term" value="P:maltose transport"/>
    <property type="evidence" value="ECO:0007669"/>
    <property type="project" value="TreeGrafter"/>
</dbReference>
<keyword evidence="3" id="KW-0732">Signal</keyword>
<comment type="caution">
    <text evidence="4">The sequence shown here is derived from an EMBL/GenBank/DDBJ whole genome shotgun (WGS) entry which is preliminary data.</text>
</comment>
<dbReference type="GO" id="GO:0042956">
    <property type="term" value="P:maltodextrin transmembrane transport"/>
    <property type="evidence" value="ECO:0007669"/>
    <property type="project" value="TreeGrafter"/>
</dbReference>
<proteinExistence type="inferred from homology"/>
<dbReference type="AlphaFoldDB" id="A0A2N1UN62"/>
<dbReference type="Proteomes" id="UP000233414">
    <property type="component" value="Unassembled WGS sequence"/>
</dbReference>
<accession>A0A2N1UN62</accession>
<dbReference type="SUPFAM" id="SSF53850">
    <property type="entry name" value="Periplasmic binding protein-like II"/>
    <property type="match status" value="1"/>
</dbReference>
<sequence>MNFKLLTKTKIIILGLSSVFLLTTGFGCSFMSKEVREAMKPVELNYWRVLDNETDAQDDFTEIINNYKAIHPNINIIYKKLRYKEYEEELLNAWAEDRGPDIFSIHNTWVGKYKNKILPMPKELIIPQTIVTGTFKKEPKIIIQPKATPSLKEFKNKFVDVVYKDVIKEGQVYGLPLSIDSLVLYYNKDILNSARIPLPPTTWSEFIEMIPKITIIDKENNIIQAGVALGTAQNITNATDILSLLMMQNGTQMIDENNRATFNLSSQTQKDIIPGEQALTFYTDFANPTKETYTWNEQMPEALDLFIQGKSAFYFGYSADLFSIQNQAPKLNFSIAPMLQIEGNSEINYANYWLETVSKKTEHSNEAWDFILFATQEEQAKLYLEKTKKPTALKNLIKKQMEDYDLSIFVNQILTAQSWYRGNVGDLIKKIFNELIEGTLRGDGEIQKLLNTAVEKINQTF</sequence>
<evidence type="ECO:0000256" key="3">
    <source>
        <dbReference type="ARBA" id="ARBA00022729"/>
    </source>
</evidence>